<dbReference type="SUPFAM" id="SSF46579">
    <property type="entry name" value="Prefoldin"/>
    <property type="match status" value="1"/>
</dbReference>
<protein>
    <recommendedName>
        <fullName evidence="3">Prefoldin subunit 3</fullName>
    </recommendedName>
</protein>
<evidence type="ECO:0000256" key="1">
    <source>
        <dbReference type="ARBA" id="ARBA00010048"/>
    </source>
</evidence>
<dbReference type="PIRSF" id="PIRSF016396">
    <property type="entry name" value="Prefoldin_subunit_3"/>
    <property type="match status" value="1"/>
</dbReference>
<dbReference type="Proteomes" id="UP000294003">
    <property type="component" value="Unassembled WGS sequence"/>
</dbReference>
<dbReference type="PANTHER" id="PTHR12409:SF0">
    <property type="entry name" value="PREFOLDIN SUBUNIT 3"/>
    <property type="match status" value="1"/>
</dbReference>
<evidence type="ECO:0000313" key="6">
    <source>
        <dbReference type="EMBL" id="RYO89971.1"/>
    </source>
</evidence>
<comment type="function">
    <text evidence="3">Binds specifically to cytosolic chaperonin (c-CPN) and transfers target proteins to it. Binds to nascent polypeptide chain and promotes folding in an environment in which there are many competing pathways for nonnative proteins.</text>
</comment>
<evidence type="ECO:0000256" key="3">
    <source>
        <dbReference type="PIRNR" id="PIRNR016396"/>
    </source>
</evidence>
<name>A0ABY0HGH7_9PEZI</name>
<evidence type="ECO:0000256" key="2">
    <source>
        <dbReference type="ARBA" id="ARBA00023186"/>
    </source>
</evidence>
<sequence>MSTKGKGPAASKDAEGTNPRGIPKAPFVDKVEDYVSSRDEVEATLRNFQEMISKYQFMELNLQRRIAGLKDKMPDIQKTLDTVRFLKTRTEEANPIETTFELNETLYAKASIPPTDEVYLWLGQLLVNAQKAKKRRQANVMLSYPIDEAEALLTSKLAAAKQSYENCEEDLDFLREQITTMEVAVARVYNWDVVQKRKERAGEDSKGQGVKEGSDQPNG</sequence>
<feature type="region of interest" description="Disordered" evidence="5">
    <location>
        <begin position="198"/>
        <end position="219"/>
    </location>
</feature>
<dbReference type="Gene3D" id="1.10.287.370">
    <property type="match status" value="2"/>
</dbReference>
<dbReference type="EMBL" id="QJNS01000064">
    <property type="protein sequence ID" value="RYO89971.1"/>
    <property type="molecule type" value="Genomic_DNA"/>
</dbReference>
<keyword evidence="2 3" id="KW-0143">Chaperone</keyword>
<evidence type="ECO:0000256" key="5">
    <source>
        <dbReference type="SAM" id="MobiDB-lite"/>
    </source>
</evidence>
<dbReference type="PANTHER" id="PTHR12409">
    <property type="entry name" value="PREFOLDIN SUBUNIT 3"/>
    <property type="match status" value="1"/>
</dbReference>
<keyword evidence="4" id="KW-0175">Coiled coil</keyword>
<comment type="caution">
    <text evidence="6">The sequence shown here is derived from an EMBL/GenBank/DDBJ whole genome shotgun (WGS) entry which is preliminary data.</text>
</comment>
<comment type="similarity">
    <text evidence="1 3">Belongs to the prefoldin subunit alpha family.</text>
</comment>
<comment type="subunit">
    <text evidence="3">Heterohexamer of two PFD-alpha type and four PFD-beta type subunits.</text>
</comment>
<dbReference type="InterPro" id="IPR004127">
    <property type="entry name" value="Prefoldin_subunit_alpha"/>
</dbReference>
<proteinExistence type="inferred from homology"/>
<dbReference type="InterPro" id="IPR016655">
    <property type="entry name" value="PFD3"/>
</dbReference>
<dbReference type="Pfam" id="PF02996">
    <property type="entry name" value="Prefoldin"/>
    <property type="match status" value="2"/>
</dbReference>
<organism evidence="6 7">
    <name type="scientific">Monosporascus cannonballus</name>
    <dbReference type="NCBI Taxonomy" id="155416"/>
    <lineage>
        <taxon>Eukaryota</taxon>
        <taxon>Fungi</taxon>
        <taxon>Dikarya</taxon>
        <taxon>Ascomycota</taxon>
        <taxon>Pezizomycotina</taxon>
        <taxon>Sordariomycetes</taxon>
        <taxon>Xylariomycetidae</taxon>
        <taxon>Xylariales</taxon>
        <taxon>Xylariales incertae sedis</taxon>
        <taxon>Monosporascus</taxon>
    </lineage>
</organism>
<evidence type="ECO:0000256" key="4">
    <source>
        <dbReference type="SAM" id="Coils"/>
    </source>
</evidence>
<feature type="region of interest" description="Disordered" evidence="5">
    <location>
        <begin position="1"/>
        <end position="25"/>
    </location>
</feature>
<dbReference type="CDD" id="cd23156">
    <property type="entry name" value="Prefoldin_3"/>
    <property type="match status" value="1"/>
</dbReference>
<dbReference type="InterPro" id="IPR009053">
    <property type="entry name" value="Prefoldin"/>
</dbReference>
<gene>
    <name evidence="6" type="ORF">DL762_002920</name>
</gene>
<reference evidence="6 7" key="1">
    <citation type="submission" date="2018-06" db="EMBL/GenBank/DDBJ databases">
        <title>Complete Genomes of Monosporascus.</title>
        <authorList>
            <person name="Robinson A.J."/>
            <person name="Natvig D.O."/>
        </authorList>
    </citation>
    <scope>NUCLEOTIDE SEQUENCE [LARGE SCALE GENOMIC DNA]</scope>
    <source>
        <strain evidence="6 7">CBS 609.92</strain>
    </source>
</reference>
<evidence type="ECO:0000313" key="7">
    <source>
        <dbReference type="Proteomes" id="UP000294003"/>
    </source>
</evidence>
<accession>A0ABY0HGH7</accession>
<keyword evidence="7" id="KW-1185">Reference proteome</keyword>
<feature type="coiled-coil region" evidence="4">
    <location>
        <begin position="157"/>
        <end position="184"/>
    </location>
</feature>